<evidence type="ECO:0000256" key="5">
    <source>
        <dbReference type="ARBA" id="ARBA00023295"/>
    </source>
</evidence>
<dbReference type="InterPro" id="IPR004867">
    <property type="entry name" value="CHB_C_dom"/>
</dbReference>
<dbReference type="Gene3D" id="2.60.40.290">
    <property type="match status" value="1"/>
</dbReference>
<evidence type="ECO:0000256" key="2">
    <source>
        <dbReference type="ARBA" id="ARBA00006285"/>
    </source>
</evidence>
<protein>
    <recommendedName>
        <fullName evidence="3">beta-N-acetylhexosaminidase</fullName>
        <ecNumber evidence="3">3.2.1.52</ecNumber>
    </recommendedName>
    <alternativeName>
        <fullName evidence="6">Beta-N-acetylhexosaminidase</fullName>
    </alternativeName>
    <alternativeName>
        <fullName evidence="7">N-acetyl-beta-glucosaminidase</fullName>
    </alternativeName>
</protein>
<dbReference type="CDD" id="cd02847">
    <property type="entry name" value="E_set_Chitobiase_C"/>
    <property type="match status" value="1"/>
</dbReference>
<evidence type="ECO:0000256" key="6">
    <source>
        <dbReference type="ARBA" id="ARBA00030512"/>
    </source>
</evidence>
<dbReference type="Gene3D" id="2.60.40.10">
    <property type="entry name" value="Immunoglobulins"/>
    <property type="match status" value="1"/>
</dbReference>
<dbReference type="InterPro" id="IPR025705">
    <property type="entry name" value="Beta_hexosaminidase_sua/sub"/>
</dbReference>
<evidence type="ECO:0000313" key="11">
    <source>
        <dbReference type="EMBL" id="WCT13878.1"/>
    </source>
</evidence>
<dbReference type="EC" id="3.2.1.52" evidence="3"/>
<evidence type="ECO:0000256" key="7">
    <source>
        <dbReference type="ARBA" id="ARBA00033000"/>
    </source>
</evidence>
<dbReference type="InterPro" id="IPR014756">
    <property type="entry name" value="Ig_E-set"/>
</dbReference>
<keyword evidence="9" id="KW-0732">Signal</keyword>
<dbReference type="PANTHER" id="PTHR22600">
    <property type="entry name" value="BETA-HEXOSAMINIDASE"/>
    <property type="match status" value="1"/>
</dbReference>
<keyword evidence="4" id="KW-0378">Hydrolase</keyword>
<dbReference type="InterPro" id="IPR012291">
    <property type="entry name" value="CBM2_carb-bd_dom_sf"/>
</dbReference>
<dbReference type="PRINTS" id="PR00738">
    <property type="entry name" value="GLHYDRLASE20"/>
</dbReference>
<dbReference type="Pfam" id="PF00728">
    <property type="entry name" value="Glyco_hydro_20"/>
    <property type="match status" value="1"/>
</dbReference>
<dbReference type="InterPro" id="IPR004866">
    <property type="entry name" value="CHB/HEX_N_dom"/>
</dbReference>
<dbReference type="InterPro" id="IPR015883">
    <property type="entry name" value="Glyco_hydro_20_cat"/>
</dbReference>
<dbReference type="Gene3D" id="3.30.379.10">
    <property type="entry name" value="Chitobiase/beta-hexosaminidase domain 2-like"/>
    <property type="match status" value="1"/>
</dbReference>
<keyword evidence="5" id="KW-0326">Glycosidase</keyword>
<dbReference type="SUPFAM" id="SSF81296">
    <property type="entry name" value="E set domains"/>
    <property type="match status" value="1"/>
</dbReference>
<feature type="chain" id="PRO_5047313024" description="beta-N-acetylhexosaminidase" evidence="9">
    <location>
        <begin position="19"/>
        <end position="844"/>
    </location>
</feature>
<dbReference type="InterPro" id="IPR013783">
    <property type="entry name" value="Ig-like_fold"/>
</dbReference>
<feature type="region of interest" description="Disordered" evidence="8">
    <location>
        <begin position="368"/>
        <end position="392"/>
    </location>
</feature>
<dbReference type="RefSeq" id="WP_273632182.1">
    <property type="nucleotide sequence ID" value="NZ_CP117167.1"/>
</dbReference>
<proteinExistence type="inferred from homology"/>
<dbReference type="SMART" id="SM01081">
    <property type="entry name" value="CHB_HEX"/>
    <property type="match status" value="1"/>
</dbReference>
<comment type="similarity">
    <text evidence="2">Belongs to the glycosyl hydrolase 20 family.</text>
</comment>
<organism evidence="11 12">
    <name type="scientific">Mucilaginibacter jinjuensis</name>
    <dbReference type="NCBI Taxonomy" id="1176721"/>
    <lineage>
        <taxon>Bacteria</taxon>
        <taxon>Pseudomonadati</taxon>
        <taxon>Bacteroidota</taxon>
        <taxon>Sphingobacteriia</taxon>
        <taxon>Sphingobacteriales</taxon>
        <taxon>Sphingobacteriaceae</taxon>
        <taxon>Mucilaginibacter</taxon>
    </lineage>
</organism>
<sequence>MRYFLTAIFSIAFFAAQAQTAKPEFNARDLSISWETLQNDYQNNKQLSLQALVITNNGHTALPASGWKFYFNSAREIGVDAVSGNAKIEIVNGDLFTLTLNGNFKGIKPGDSTRIEFIGREPVVNLSDSPEGFYLVWDAQPAKGYATGKFTIKPFKPTYAGLYTPEVIYQQNKTIQDVPESQLTKVFPTPVEYTAGAGSFIIDDKTGIVADAAFKNEATYLSSELLGLGVKTSNASSVKNISLKLVAGFKDEAYTLSIKPQGIVISATKPAGIFYGIQSLKTLIAPSAWVVKSKSIAVNCVEVKDEPRFGYRSFLLDVGRNFQTKAQVLKLLDAMALYKLNTFHFHLTDDEGWRLALPSLPELTEVGSQRGHTLDSKNHLPPSHGSGPDTGKLAGSGFYTRADYIEILKYANERHIAVIPEIETPGHARSAVKAMDARYYRLMGEGKKAEAEQYLLRDLNDQSVYQSVQYWKDNVIDVSLPSTYNFFETVINDIIGLYKEAGAPLKTINFGGDEVPAHVWEKSPAYSILQTRHPEIKNTGDLWYYFYGNLNTMLKGKGLYLSGWEEMGLRKTNIDGVPTYVPNPDFEPEHLQTEVWNNSIGGGQEDLAYKLANGGYKVILTSVTHLYFDMAHYKSFDEPGYYWGAFVDIDKPFSFIPYDYFKNTTVDKNGLPINKAIFIGKQRLTDYGKTNIAGLQGALWGENIHDAQRMEYMIFPSLLGLAERAWAKDPEWATVRDTTQSRELYQQAWSNFLSVVGKRELVRLDNYHGGYDYRLPKPGVILQDGKYVANVQFPGLTIRYTTDGKEPNAKSKLYKEPVAGDGKLLRFRAFNTTGRGGNVAEPVQ</sequence>
<evidence type="ECO:0000259" key="10">
    <source>
        <dbReference type="SMART" id="SM01081"/>
    </source>
</evidence>
<evidence type="ECO:0000256" key="9">
    <source>
        <dbReference type="SAM" id="SignalP"/>
    </source>
</evidence>
<dbReference type="Proteomes" id="UP001216139">
    <property type="component" value="Chromosome"/>
</dbReference>
<dbReference type="InterPro" id="IPR015882">
    <property type="entry name" value="HEX_bac_N"/>
</dbReference>
<evidence type="ECO:0000256" key="8">
    <source>
        <dbReference type="SAM" id="MobiDB-lite"/>
    </source>
</evidence>
<feature type="signal peptide" evidence="9">
    <location>
        <begin position="1"/>
        <end position="18"/>
    </location>
</feature>
<dbReference type="EMBL" id="CP117167">
    <property type="protein sequence ID" value="WCT13878.1"/>
    <property type="molecule type" value="Genomic_DNA"/>
</dbReference>
<evidence type="ECO:0000313" key="12">
    <source>
        <dbReference type="Proteomes" id="UP001216139"/>
    </source>
</evidence>
<keyword evidence="12" id="KW-1185">Reference proteome</keyword>
<dbReference type="InterPro" id="IPR029018">
    <property type="entry name" value="Hex-like_dom2"/>
</dbReference>
<reference evidence="11 12" key="1">
    <citation type="submission" date="2023-02" db="EMBL/GenBank/DDBJ databases">
        <title>Genome sequence of Mucilaginibacter jinjuensis strain KACC 16571.</title>
        <authorList>
            <person name="Kim S."/>
            <person name="Heo J."/>
            <person name="Kwon S.-W."/>
        </authorList>
    </citation>
    <scope>NUCLEOTIDE SEQUENCE [LARGE SCALE GENOMIC DNA]</scope>
    <source>
        <strain evidence="11 12">KACC 16571</strain>
    </source>
</reference>
<accession>A0ABY7TC22</accession>
<dbReference type="InterPro" id="IPR008965">
    <property type="entry name" value="CBM2/CBM3_carb-bd_dom_sf"/>
</dbReference>
<dbReference type="Pfam" id="PF02838">
    <property type="entry name" value="Glyco_hydro_20b"/>
    <property type="match status" value="1"/>
</dbReference>
<dbReference type="Pfam" id="PF03173">
    <property type="entry name" value="CHB_HEX"/>
    <property type="match status" value="1"/>
</dbReference>
<evidence type="ECO:0000256" key="1">
    <source>
        <dbReference type="ARBA" id="ARBA00001231"/>
    </source>
</evidence>
<comment type="catalytic activity">
    <reaction evidence="1">
        <text>Hydrolysis of terminal non-reducing N-acetyl-D-hexosamine residues in N-acetyl-beta-D-hexosaminides.</text>
        <dbReference type="EC" id="3.2.1.52"/>
    </reaction>
</comment>
<dbReference type="Gene3D" id="3.20.20.80">
    <property type="entry name" value="Glycosidases"/>
    <property type="match status" value="1"/>
</dbReference>
<dbReference type="SUPFAM" id="SSF51445">
    <property type="entry name" value="(Trans)glycosidases"/>
    <property type="match status" value="1"/>
</dbReference>
<dbReference type="Pfam" id="PF03174">
    <property type="entry name" value="CHB_HEX_C"/>
    <property type="match status" value="1"/>
</dbReference>
<dbReference type="SUPFAM" id="SSF49384">
    <property type="entry name" value="Carbohydrate-binding domain"/>
    <property type="match status" value="1"/>
</dbReference>
<dbReference type="InterPro" id="IPR017853">
    <property type="entry name" value="GH"/>
</dbReference>
<evidence type="ECO:0000256" key="4">
    <source>
        <dbReference type="ARBA" id="ARBA00022801"/>
    </source>
</evidence>
<gene>
    <name evidence="11" type="ORF">PQO05_08025</name>
</gene>
<dbReference type="PANTHER" id="PTHR22600:SF57">
    <property type="entry name" value="BETA-N-ACETYLHEXOSAMINIDASE"/>
    <property type="match status" value="1"/>
</dbReference>
<dbReference type="SUPFAM" id="SSF55545">
    <property type="entry name" value="beta-N-acetylhexosaminidase-like domain"/>
    <property type="match status" value="1"/>
</dbReference>
<feature type="domain" description="Chitobiase/beta-hexosaminidases N-terminal" evidence="10">
    <location>
        <begin position="28"/>
        <end position="167"/>
    </location>
</feature>
<name>A0ABY7TC22_9SPHI</name>
<evidence type="ECO:0000256" key="3">
    <source>
        <dbReference type="ARBA" id="ARBA00012663"/>
    </source>
</evidence>